<protein>
    <submittedName>
        <fullName evidence="1">Uncharacterized protein</fullName>
    </submittedName>
</protein>
<organism evidence="1 2">
    <name type="scientific">Streptomyces flavochromogenes</name>
    <dbReference type="NCBI Taxonomy" id="68199"/>
    <lineage>
        <taxon>Bacteria</taxon>
        <taxon>Bacillati</taxon>
        <taxon>Actinomycetota</taxon>
        <taxon>Actinomycetes</taxon>
        <taxon>Kitasatosporales</taxon>
        <taxon>Streptomycetaceae</taxon>
        <taxon>Streptomyces</taxon>
    </lineage>
</organism>
<dbReference type="Proteomes" id="UP001602370">
    <property type="component" value="Unassembled WGS sequence"/>
</dbReference>
<comment type="caution">
    <text evidence="1">The sequence shown here is derived from an EMBL/GenBank/DDBJ whole genome shotgun (WGS) entry which is preliminary data.</text>
</comment>
<keyword evidence="2" id="KW-1185">Reference proteome</keyword>
<evidence type="ECO:0000313" key="1">
    <source>
        <dbReference type="EMBL" id="MFF5922826.1"/>
    </source>
</evidence>
<name>A0ABW6XZ77_9ACTN</name>
<reference evidence="1 2" key="1">
    <citation type="submission" date="2024-10" db="EMBL/GenBank/DDBJ databases">
        <title>The Natural Products Discovery Center: Release of the First 8490 Sequenced Strains for Exploring Actinobacteria Biosynthetic Diversity.</title>
        <authorList>
            <person name="Kalkreuter E."/>
            <person name="Kautsar S.A."/>
            <person name="Yang D."/>
            <person name="Bader C.D."/>
            <person name="Teijaro C.N."/>
            <person name="Fluegel L."/>
            <person name="Davis C.M."/>
            <person name="Simpson J.R."/>
            <person name="Lauterbach L."/>
            <person name="Steele A.D."/>
            <person name="Gui C."/>
            <person name="Meng S."/>
            <person name="Li G."/>
            <person name="Viehrig K."/>
            <person name="Ye F."/>
            <person name="Su P."/>
            <person name="Kiefer A.F."/>
            <person name="Nichols A."/>
            <person name="Cepeda A.J."/>
            <person name="Yan W."/>
            <person name="Fan B."/>
            <person name="Jiang Y."/>
            <person name="Adhikari A."/>
            <person name="Zheng C.-J."/>
            <person name="Schuster L."/>
            <person name="Cowan T.M."/>
            <person name="Smanski M.J."/>
            <person name="Chevrette M.G."/>
            <person name="De Carvalho L.P.S."/>
            <person name="Shen B."/>
        </authorList>
    </citation>
    <scope>NUCLEOTIDE SEQUENCE [LARGE SCALE GENOMIC DNA]</scope>
    <source>
        <strain evidence="1 2">NPDC012605</strain>
    </source>
</reference>
<dbReference type="RefSeq" id="WP_388310239.1">
    <property type="nucleotide sequence ID" value="NZ_JBIBDZ010000011.1"/>
</dbReference>
<proteinExistence type="predicted"/>
<dbReference type="EMBL" id="JBIBDZ010000011">
    <property type="protein sequence ID" value="MFF5922826.1"/>
    <property type="molecule type" value="Genomic_DNA"/>
</dbReference>
<evidence type="ECO:0000313" key="2">
    <source>
        <dbReference type="Proteomes" id="UP001602370"/>
    </source>
</evidence>
<sequence>MSRELVREIESLLADAGYGPASGVTTHKHGDLVVVSWQTKPAGRAAASVCPARIDDVICLRVAVEVALTTLFRAAGYAAVASPDGFVLVSRQPVPWPAAHRDRAA</sequence>
<accession>A0ABW6XZ77</accession>
<gene>
    <name evidence="1" type="ORF">ACFY8C_31595</name>
</gene>